<name>A0ABT9V2G0_9BACL</name>
<reference evidence="1 2" key="1">
    <citation type="submission" date="2023-07" db="EMBL/GenBank/DDBJ databases">
        <title>Genomic Encyclopedia of Type Strains, Phase IV (KMG-IV): sequencing the most valuable type-strain genomes for metagenomic binning, comparative biology and taxonomic classification.</title>
        <authorList>
            <person name="Goeker M."/>
        </authorList>
    </citation>
    <scope>NUCLEOTIDE SEQUENCE [LARGE SCALE GENOMIC DNA]</scope>
    <source>
        <strain evidence="1 2">DSM 23948</strain>
    </source>
</reference>
<comment type="caution">
    <text evidence="1">The sequence shown here is derived from an EMBL/GenBank/DDBJ whole genome shotgun (WGS) entry which is preliminary data.</text>
</comment>
<organism evidence="1 2">
    <name type="scientific">Anoxybacillus andreesenii</name>
    <dbReference type="NCBI Taxonomy" id="1325932"/>
    <lineage>
        <taxon>Bacteria</taxon>
        <taxon>Bacillati</taxon>
        <taxon>Bacillota</taxon>
        <taxon>Bacilli</taxon>
        <taxon>Bacillales</taxon>
        <taxon>Anoxybacillaceae</taxon>
        <taxon>Anoxybacillus</taxon>
    </lineage>
</organism>
<accession>A0ABT9V2G0</accession>
<dbReference type="Pfam" id="PF10782">
    <property type="entry name" value="zf-C2HCIx2C"/>
    <property type="match status" value="1"/>
</dbReference>
<protein>
    <recommendedName>
        <fullName evidence="3">Zinc-finger domain-containing protein</fullName>
    </recommendedName>
</protein>
<keyword evidence="2" id="KW-1185">Reference proteome</keyword>
<evidence type="ECO:0000313" key="2">
    <source>
        <dbReference type="Proteomes" id="UP001231362"/>
    </source>
</evidence>
<evidence type="ECO:0008006" key="3">
    <source>
        <dbReference type="Google" id="ProtNLM"/>
    </source>
</evidence>
<dbReference type="InterPro" id="IPR019718">
    <property type="entry name" value="DUF2602"/>
</dbReference>
<evidence type="ECO:0000313" key="1">
    <source>
        <dbReference type="EMBL" id="MDQ0155143.1"/>
    </source>
</evidence>
<dbReference type="EMBL" id="JAUSTU010000005">
    <property type="protein sequence ID" value="MDQ0155143.1"/>
    <property type="molecule type" value="Genomic_DNA"/>
</dbReference>
<dbReference type="Proteomes" id="UP001231362">
    <property type="component" value="Unassembled WGS sequence"/>
</dbReference>
<dbReference type="RefSeq" id="WP_307149714.1">
    <property type="nucleotide sequence ID" value="NZ_JAUSTU010000005.1"/>
</dbReference>
<sequence length="58" mass="6985">MNRKEILQEVEELLSGYCNGCFLYKYHKLERGRTYAHRFCISECTIGEKIRDFGHRLE</sequence>
<proteinExistence type="predicted"/>
<gene>
    <name evidence="1" type="ORF">J2S07_001447</name>
</gene>